<sequence length="71" mass="7751">MDRNALTADELRRAQRAMRLDAEPVESLTPLMRSTLAAVARCAMNRPAAPLPQPREIPNADAKRRAAGDIA</sequence>
<dbReference type="EMBL" id="QAID01000030">
    <property type="protein sequence ID" value="MDN4577252.1"/>
    <property type="molecule type" value="Genomic_DNA"/>
</dbReference>
<dbReference type="Proteomes" id="UP001172788">
    <property type="component" value="Unassembled WGS sequence"/>
</dbReference>
<dbReference type="RefSeq" id="WP_301233921.1">
    <property type="nucleotide sequence ID" value="NZ_QAIC01000032.1"/>
</dbReference>
<name>A0AAW7MJE9_9BURK</name>
<gene>
    <name evidence="2" type="ORF">DBA34_06415</name>
    <name evidence="3" type="ORF">DBB29_03845</name>
</gene>
<dbReference type="EMBL" id="QAIC01000032">
    <property type="protein sequence ID" value="MDN4572889.1"/>
    <property type="molecule type" value="Genomic_DNA"/>
</dbReference>
<evidence type="ECO:0000313" key="5">
    <source>
        <dbReference type="Proteomes" id="UP001172791"/>
    </source>
</evidence>
<dbReference type="Proteomes" id="UP001172791">
    <property type="component" value="Unassembled WGS sequence"/>
</dbReference>
<evidence type="ECO:0000313" key="4">
    <source>
        <dbReference type="Proteomes" id="UP001172788"/>
    </source>
</evidence>
<dbReference type="AlphaFoldDB" id="A0AAW7MJE9"/>
<keyword evidence="4" id="KW-1185">Reference proteome</keyword>
<proteinExistence type="predicted"/>
<evidence type="ECO:0000313" key="3">
    <source>
        <dbReference type="EMBL" id="MDN4577252.1"/>
    </source>
</evidence>
<protein>
    <submittedName>
        <fullName evidence="2">Uncharacterized protein</fullName>
    </submittedName>
</protein>
<evidence type="ECO:0000256" key="1">
    <source>
        <dbReference type="SAM" id="MobiDB-lite"/>
    </source>
</evidence>
<evidence type="ECO:0000313" key="2">
    <source>
        <dbReference type="EMBL" id="MDN4572889.1"/>
    </source>
</evidence>
<accession>A0AAW7MJE9</accession>
<feature type="region of interest" description="Disordered" evidence="1">
    <location>
        <begin position="47"/>
        <end position="71"/>
    </location>
</feature>
<reference evidence="2" key="1">
    <citation type="submission" date="2018-04" db="EMBL/GenBank/DDBJ databases">
        <authorList>
            <person name="Jy Z."/>
        </authorList>
    </citation>
    <scope>NUCLEOTIDE SEQUENCE</scope>
    <source>
        <strain evidence="3">AS13</strain>
        <strain evidence="2">LA18</strain>
    </source>
</reference>
<comment type="caution">
    <text evidence="2">The sequence shown here is derived from an EMBL/GenBank/DDBJ whole genome shotgun (WGS) entry which is preliminary data.</text>
</comment>
<feature type="compositionally biased region" description="Basic and acidic residues" evidence="1">
    <location>
        <begin position="61"/>
        <end position="71"/>
    </location>
</feature>
<organism evidence="2 5">
    <name type="scientific">Pandoraea cepalis</name>
    <dbReference type="NCBI Taxonomy" id="2508294"/>
    <lineage>
        <taxon>Bacteria</taxon>
        <taxon>Pseudomonadati</taxon>
        <taxon>Pseudomonadota</taxon>
        <taxon>Betaproteobacteria</taxon>
        <taxon>Burkholderiales</taxon>
        <taxon>Burkholderiaceae</taxon>
        <taxon>Pandoraea</taxon>
    </lineage>
</organism>